<dbReference type="EMBL" id="BPQR01000056">
    <property type="protein sequence ID" value="GJE07902.1"/>
    <property type="molecule type" value="Genomic_DNA"/>
</dbReference>
<evidence type="ECO:0000313" key="2">
    <source>
        <dbReference type="EMBL" id="GJE07902.1"/>
    </source>
</evidence>
<dbReference type="SUPFAM" id="SSF109604">
    <property type="entry name" value="HD-domain/PDEase-like"/>
    <property type="match status" value="1"/>
</dbReference>
<sequence>MPAADRSSQIAILSSATADSLVYGLRSLNCDVQVVDLAGLHRLEASLCALVVIDGTSLEPVPTIRSVRGVPGLGETPILLCGASGPRLYRNAVTAGASDVVAEGGDSLELLTRARNLVELWLARCDAEISSSMLRVRLAAIGAAAREREREIIHRLMLAAESRDDQAGDHLTRVAGFSIANAEGLGLSEKEANELALASTMHDLGKIGVPDSVLLKAGPLTPEERLEIQEHTTRGHRMLHGSSSHLLQLAAQIALSHHERWDGGGYPGGLAGEAIPLPGRIVAVADVFDALVSERPYKRAWPLEKAREHLIAQKGSHFDPACVDAFLSRWDDVVVLLEDRPTTSCAA</sequence>
<dbReference type="PANTHER" id="PTHR45228:SF1">
    <property type="entry name" value="CYCLIC DI-GMP PHOSPHODIESTERASE TM_0186"/>
    <property type="match status" value="1"/>
</dbReference>
<dbReference type="RefSeq" id="WP_238277298.1">
    <property type="nucleotide sequence ID" value="NZ_BPQR01000056.1"/>
</dbReference>
<comment type="caution">
    <text evidence="2">The sequence shown here is derived from an EMBL/GenBank/DDBJ whole genome shotgun (WGS) entry which is preliminary data.</text>
</comment>
<reference evidence="2" key="1">
    <citation type="journal article" date="2021" name="Front. Microbiol.">
        <title>Comprehensive Comparative Genomics and Phenotyping of Methylobacterium Species.</title>
        <authorList>
            <person name="Alessa O."/>
            <person name="Ogura Y."/>
            <person name="Fujitani Y."/>
            <person name="Takami H."/>
            <person name="Hayashi T."/>
            <person name="Sahin N."/>
            <person name="Tani A."/>
        </authorList>
    </citation>
    <scope>NUCLEOTIDE SEQUENCE</scope>
    <source>
        <strain evidence="2">LMG 23639</strain>
    </source>
</reference>
<accession>A0ABQ4SXT7</accession>
<keyword evidence="3" id="KW-1185">Reference proteome</keyword>
<evidence type="ECO:0000313" key="3">
    <source>
        <dbReference type="Proteomes" id="UP001055102"/>
    </source>
</evidence>
<gene>
    <name evidence="2" type="ORF">AOPFMNJM_3234</name>
</gene>
<evidence type="ECO:0000259" key="1">
    <source>
        <dbReference type="PROSITE" id="PS51832"/>
    </source>
</evidence>
<dbReference type="PANTHER" id="PTHR45228">
    <property type="entry name" value="CYCLIC DI-GMP PHOSPHODIESTERASE TM_0186-RELATED"/>
    <property type="match status" value="1"/>
</dbReference>
<proteinExistence type="predicted"/>
<protein>
    <recommendedName>
        <fullName evidence="1">HD-GYP domain-containing protein</fullName>
    </recommendedName>
</protein>
<dbReference type="InterPro" id="IPR003607">
    <property type="entry name" value="HD/PDEase_dom"/>
</dbReference>
<name>A0ABQ4SXT7_9HYPH</name>
<dbReference type="Gene3D" id="1.10.3210.10">
    <property type="entry name" value="Hypothetical protein af1432"/>
    <property type="match status" value="1"/>
</dbReference>
<organism evidence="2 3">
    <name type="scientific">Methylobacterium jeotgali</name>
    <dbReference type="NCBI Taxonomy" id="381630"/>
    <lineage>
        <taxon>Bacteria</taxon>
        <taxon>Pseudomonadati</taxon>
        <taxon>Pseudomonadota</taxon>
        <taxon>Alphaproteobacteria</taxon>
        <taxon>Hyphomicrobiales</taxon>
        <taxon>Methylobacteriaceae</taxon>
        <taxon>Methylobacterium</taxon>
    </lineage>
</organism>
<dbReference type="PROSITE" id="PS51832">
    <property type="entry name" value="HD_GYP"/>
    <property type="match status" value="1"/>
</dbReference>
<reference evidence="2" key="2">
    <citation type="submission" date="2021-08" db="EMBL/GenBank/DDBJ databases">
        <authorList>
            <person name="Tani A."/>
            <person name="Ola A."/>
            <person name="Ogura Y."/>
            <person name="Katsura K."/>
            <person name="Hayashi T."/>
        </authorList>
    </citation>
    <scope>NUCLEOTIDE SEQUENCE</scope>
    <source>
        <strain evidence="2">LMG 23639</strain>
    </source>
</reference>
<dbReference type="Pfam" id="PF13487">
    <property type="entry name" value="HD_5"/>
    <property type="match status" value="1"/>
</dbReference>
<dbReference type="CDD" id="cd00077">
    <property type="entry name" value="HDc"/>
    <property type="match status" value="1"/>
</dbReference>
<dbReference type="SMART" id="SM00471">
    <property type="entry name" value="HDc"/>
    <property type="match status" value="1"/>
</dbReference>
<dbReference type="InterPro" id="IPR037522">
    <property type="entry name" value="HD_GYP_dom"/>
</dbReference>
<dbReference type="Proteomes" id="UP001055102">
    <property type="component" value="Unassembled WGS sequence"/>
</dbReference>
<feature type="domain" description="HD-GYP" evidence="1">
    <location>
        <begin position="145"/>
        <end position="342"/>
    </location>
</feature>
<dbReference type="InterPro" id="IPR052020">
    <property type="entry name" value="Cyclic_di-GMP/3'3'-cGAMP_PDE"/>
</dbReference>